<evidence type="ECO:0000256" key="2">
    <source>
        <dbReference type="ARBA" id="ARBA00023235"/>
    </source>
</evidence>
<dbReference type="Gene3D" id="3.20.20.240">
    <property type="entry name" value="Methylmalonyl-CoA mutase"/>
    <property type="match status" value="1"/>
</dbReference>
<dbReference type="InterPro" id="IPR038732">
    <property type="entry name" value="HpyO/CreE_NAD-binding"/>
</dbReference>
<dbReference type="GO" id="GO:0050097">
    <property type="term" value="F:methylaspartate mutase activity"/>
    <property type="evidence" value="ECO:0007669"/>
    <property type="project" value="InterPro"/>
</dbReference>
<protein>
    <recommendedName>
        <fullName evidence="5">FAD-dependent urate hydroxylase HpyO/Asp monooxygenase CreE-like FAD/NAD(P)-binding domain-containing protein</fullName>
    </recommendedName>
</protein>
<name>A0A918Y470_9ACTN</name>
<proteinExistence type="predicted"/>
<evidence type="ECO:0000256" key="3">
    <source>
        <dbReference type="ARBA" id="ARBA00023285"/>
    </source>
</evidence>
<dbReference type="InterPro" id="IPR052189">
    <property type="entry name" value="L-asp_N-monooxygenase_NS-form"/>
</dbReference>
<keyword evidence="2" id="KW-0413">Isomerase</keyword>
<dbReference type="SUPFAM" id="SSF51905">
    <property type="entry name" value="FAD/NAD(P)-binding domain"/>
    <property type="match status" value="1"/>
</dbReference>
<sequence>MTGQSPPGPRPARPDAVRRPAPADLGEAVARAAREGLLVVQPRMGMAAPEAMAAGLRAVCSLPHPTVGTLTLDSYTRVGDHGLARAALAAGEPLNGFPLVAHGPHTTARVAAAAGERPVQVRHGSALPRDIFRTMVAAGLSASEGGPVSYCLPYGRTPLAESVANWRAATAEFAGLSAERGLRAHLETFGGCLLGQLCPPSLLVAVSLLEALFFAQQGVTSVSLSYAQQTDARQDVEALAALRMLADEWLPPGVDRHLVLYTYMGVFPGSPRGAQLLMDRSAELAVRGGAQRLIVKTPVEAVRLPTVEENVAALRSAARAARRRTRGDGPVPYVSEVDPGEVLAEARALVEATMELHADVGAALTRAFAAGLLDVPFCLHEDNRGLTQAAVDGEGRLRWTRTGRLPLPRRTVPRPAPVTAARLLQMLRYTADRHDLLALEAADDPDWAGLSGSGPAARPPGAGRQEPYRIAVVGTGPRGLSVLERLAARLAERSAPRPVEVYAIDAHEVGPGRVWRTGQPRWSMMNTVCGEVTIYSGPPDGGPARAGAGPSLYEWWRDTDPEAAAPDVCAPRAVYGQYLAHALDRIERTVPDEVLRLHRLRRTVRTLAREDGHYVLALDDGRRLCADRVVLTTGHPLPRLTRDQQELASFAEQRPRLTYVRGDSAIDMPLDGIAPDSVVGVIGLGLSFYDVVAALTTGRGGRFVPAAGGALRYEASGREPLLVAGARSGVPLRARGRNQKGPQHVYRPRLFTRERVRALRRRGPLDFRADVLPWLLAEVELVRCATALQRAYGPDIAERFRHEAEEAVREGAAGAGPWEEGRGPQETVFGAAVRCGLRGHGPVDLRRWAWPFGDRVFSGPEAYQEELAALLRRDVELAAEGNAEGPVKACLDTIRDVRGVLRAAVDFSGLAPRSHREDFLGDFVPMVSRLTTGPPLVRLRQLLALLDCGLLRVQGPDARFAADPVSGRFQVHSPRVAGSRTELDVLVDARIPDPDLRRADGDLAARLRDEGLLTAYVNRGPDGSEFATGGVAVTGSPFHPVRADGRPEKGVYVLGIPSEFTRWFTQVGSGRPGVWGEFAADADAIAEDALHGAHEGTPATPLPGVLLGPRWHATLSAPDKERDH</sequence>
<evidence type="ECO:0000313" key="6">
    <source>
        <dbReference type="EMBL" id="GHD90592.1"/>
    </source>
</evidence>
<evidence type="ECO:0000256" key="4">
    <source>
        <dbReference type="SAM" id="MobiDB-lite"/>
    </source>
</evidence>
<dbReference type="PANTHER" id="PTHR40254:SF1">
    <property type="entry name" value="BLR0577 PROTEIN"/>
    <property type="match status" value="1"/>
</dbReference>
<dbReference type="SUPFAM" id="SSF51703">
    <property type="entry name" value="Cobalamin (vitamin B12)-dependent enzymes"/>
    <property type="match status" value="1"/>
</dbReference>
<evidence type="ECO:0000313" key="7">
    <source>
        <dbReference type="Proteomes" id="UP000608955"/>
    </source>
</evidence>
<organism evidence="6 7">
    <name type="scientific">Streptomyces naganishii JCM 4654</name>
    <dbReference type="NCBI Taxonomy" id="1306179"/>
    <lineage>
        <taxon>Bacteria</taxon>
        <taxon>Bacillati</taxon>
        <taxon>Actinomycetota</taxon>
        <taxon>Actinomycetes</taxon>
        <taxon>Kitasatosporales</taxon>
        <taxon>Streptomycetaceae</taxon>
        <taxon>Streptomyces</taxon>
    </lineage>
</organism>
<evidence type="ECO:0000259" key="5">
    <source>
        <dbReference type="Pfam" id="PF13454"/>
    </source>
</evidence>
<keyword evidence="7" id="KW-1185">Reference proteome</keyword>
<feature type="compositionally biased region" description="Pro residues" evidence="4">
    <location>
        <begin position="1"/>
        <end position="11"/>
    </location>
</feature>
<gene>
    <name evidence="6" type="ORF">GCM10010508_35930</name>
</gene>
<dbReference type="AlphaFoldDB" id="A0A918Y470"/>
<dbReference type="Pfam" id="PF13454">
    <property type="entry name" value="NAD_binding_9"/>
    <property type="match status" value="1"/>
</dbReference>
<dbReference type="InterPro" id="IPR006396">
    <property type="entry name" value="Glu_mut_E"/>
</dbReference>
<dbReference type="InterPro" id="IPR036188">
    <property type="entry name" value="FAD/NAD-bd_sf"/>
</dbReference>
<feature type="domain" description="FAD-dependent urate hydroxylase HpyO/Asp monooxygenase CreE-like FAD/NAD(P)-binding" evidence="5">
    <location>
        <begin position="471"/>
        <end position="635"/>
    </location>
</feature>
<dbReference type="Pfam" id="PF06368">
    <property type="entry name" value="Met_asp_mut_E"/>
    <property type="match status" value="1"/>
</dbReference>
<dbReference type="RefSeq" id="WP_190178830.1">
    <property type="nucleotide sequence ID" value="NZ_BMVF01000008.1"/>
</dbReference>
<reference evidence="6" key="1">
    <citation type="journal article" date="2014" name="Int. J. Syst. Evol. Microbiol.">
        <title>Complete genome sequence of Corynebacterium casei LMG S-19264T (=DSM 44701T), isolated from a smear-ripened cheese.</title>
        <authorList>
            <consortium name="US DOE Joint Genome Institute (JGI-PGF)"/>
            <person name="Walter F."/>
            <person name="Albersmeier A."/>
            <person name="Kalinowski J."/>
            <person name="Ruckert C."/>
        </authorList>
    </citation>
    <scope>NUCLEOTIDE SEQUENCE</scope>
    <source>
        <strain evidence="6">JCM 4654</strain>
    </source>
</reference>
<dbReference type="Proteomes" id="UP000608955">
    <property type="component" value="Unassembled WGS sequence"/>
</dbReference>
<dbReference type="GO" id="GO:0019670">
    <property type="term" value="P:anaerobic L-glutamate catabolic process"/>
    <property type="evidence" value="ECO:0007669"/>
    <property type="project" value="InterPro"/>
</dbReference>
<keyword evidence="3" id="KW-0170">Cobalt</keyword>
<dbReference type="EMBL" id="BMVF01000008">
    <property type="protein sequence ID" value="GHD90592.1"/>
    <property type="molecule type" value="Genomic_DNA"/>
</dbReference>
<keyword evidence="1" id="KW-0846">Cobalamin</keyword>
<dbReference type="GO" id="GO:0031419">
    <property type="term" value="F:cobalamin binding"/>
    <property type="evidence" value="ECO:0007669"/>
    <property type="project" value="UniProtKB-KW"/>
</dbReference>
<dbReference type="PANTHER" id="PTHR40254">
    <property type="entry name" value="BLR0577 PROTEIN"/>
    <property type="match status" value="1"/>
</dbReference>
<dbReference type="InterPro" id="IPR016176">
    <property type="entry name" value="Cbl-dep_enz_cat"/>
</dbReference>
<feature type="region of interest" description="Disordered" evidence="4">
    <location>
        <begin position="1"/>
        <end position="21"/>
    </location>
</feature>
<comment type="caution">
    <text evidence="6">The sequence shown here is derived from an EMBL/GenBank/DDBJ whole genome shotgun (WGS) entry which is preliminary data.</text>
</comment>
<accession>A0A918Y470</accession>
<evidence type="ECO:0000256" key="1">
    <source>
        <dbReference type="ARBA" id="ARBA00022628"/>
    </source>
</evidence>
<reference evidence="6" key="2">
    <citation type="submission" date="2020-09" db="EMBL/GenBank/DDBJ databases">
        <authorList>
            <person name="Sun Q."/>
            <person name="Ohkuma M."/>
        </authorList>
    </citation>
    <scope>NUCLEOTIDE SEQUENCE</scope>
    <source>
        <strain evidence="6">JCM 4654</strain>
    </source>
</reference>